<gene>
    <name evidence="1" type="ORF">D0T11_18615</name>
</gene>
<evidence type="ECO:0000313" key="2">
    <source>
        <dbReference type="Proteomes" id="UP000284250"/>
    </source>
</evidence>
<dbReference type="RefSeq" id="WP_119657319.1">
    <property type="nucleotide sequence ID" value="NZ_QYCN01000040.1"/>
</dbReference>
<proteinExistence type="predicted"/>
<evidence type="ECO:0008006" key="3">
    <source>
        <dbReference type="Google" id="ProtNLM"/>
    </source>
</evidence>
<organism evidence="1 2">
    <name type="scientific">Hymenobacter rubripertinctus</name>
    <dbReference type="NCBI Taxonomy" id="2029981"/>
    <lineage>
        <taxon>Bacteria</taxon>
        <taxon>Pseudomonadati</taxon>
        <taxon>Bacteroidota</taxon>
        <taxon>Cytophagia</taxon>
        <taxon>Cytophagales</taxon>
        <taxon>Hymenobacteraceae</taxon>
        <taxon>Hymenobacter</taxon>
    </lineage>
</organism>
<keyword evidence="2" id="KW-1185">Reference proteome</keyword>
<accession>A0A418QMT5</accession>
<dbReference type="EMBL" id="QYCN01000040">
    <property type="protein sequence ID" value="RIY06454.1"/>
    <property type="molecule type" value="Genomic_DNA"/>
</dbReference>
<reference evidence="1 2" key="1">
    <citation type="submission" date="2019-01" db="EMBL/GenBank/DDBJ databases">
        <title>Hymenobacter humicola sp. nov., isolated from soils in Antarctica.</title>
        <authorList>
            <person name="Sedlacek I."/>
            <person name="Holochova P."/>
            <person name="Kralova S."/>
            <person name="Pantucek R."/>
            <person name="Stankova E."/>
            <person name="Vrbovska V."/>
            <person name="Kristofova L."/>
            <person name="Svec P."/>
            <person name="Busse H.-J."/>
        </authorList>
    </citation>
    <scope>NUCLEOTIDE SEQUENCE [LARGE SCALE GENOMIC DNA]</scope>
    <source>
        <strain evidence="1 2">CCM 8852</strain>
    </source>
</reference>
<evidence type="ECO:0000313" key="1">
    <source>
        <dbReference type="EMBL" id="RIY06454.1"/>
    </source>
</evidence>
<name>A0A418QMT5_9BACT</name>
<dbReference type="AlphaFoldDB" id="A0A418QMT5"/>
<sequence>MVNDILLDENDDLLFENGDLVMGPSEEQEIGLILRTNQGDWRTSPLTGFGVDRRTRNEVNRVDFEGELASQLRLDGFEDAQVRLSEQGELSVNARRHA</sequence>
<protein>
    <recommendedName>
        <fullName evidence="3">Oxidase</fullName>
    </recommendedName>
</protein>
<comment type="caution">
    <text evidence="1">The sequence shown here is derived from an EMBL/GenBank/DDBJ whole genome shotgun (WGS) entry which is preliminary data.</text>
</comment>
<dbReference type="Proteomes" id="UP000284250">
    <property type="component" value="Unassembled WGS sequence"/>
</dbReference>
<dbReference type="OrthoDB" id="799440at2"/>